<feature type="region of interest" description="Disordered" evidence="1">
    <location>
        <begin position="26"/>
        <end position="46"/>
    </location>
</feature>
<protein>
    <submittedName>
        <fullName evidence="3">Uncharacterized protein</fullName>
    </submittedName>
</protein>
<gene>
    <name evidence="2" type="ORF">ABIC99_000691</name>
    <name evidence="3" type="ORF">EWH46_16685</name>
</gene>
<reference evidence="3 4" key="1">
    <citation type="submission" date="2019-02" db="EMBL/GenBank/DDBJ databases">
        <title>Complete Genome Sequence and Methylome Analysis of Sphaerotilus natans subsp. sulfidivorans D-507.</title>
        <authorList>
            <person name="Fomenkov A."/>
            <person name="Gridneva E."/>
            <person name="Smolyakov D."/>
            <person name="Dubinina G."/>
            <person name="Vincze T."/>
            <person name="Grabovich M."/>
            <person name="Roberts R.J."/>
        </authorList>
    </citation>
    <scope>NUCLEOTIDE SEQUENCE [LARGE SCALE GENOMIC DNA]</scope>
    <source>
        <strain evidence="3 4">D-507</strain>
    </source>
</reference>
<evidence type="ECO:0000256" key="1">
    <source>
        <dbReference type="SAM" id="MobiDB-lite"/>
    </source>
</evidence>
<evidence type="ECO:0000313" key="5">
    <source>
        <dbReference type="Proteomes" id="UP001549111"/>
    </source>
</evidence>
<organism evidence="3 4">
    <name type="scientific">Sphaerotilus sulfidivorans</name>
    <dbReference type="NCBI Taxonomy" id="639200"/>
    <lineage>
        <taxon>Bacteria</taxon>
        <taxon>Pseudomonadati</taxon>
        <taxon>Pseudomonadota</taxon>
        <taxon>Betaproteobacteria</taxon>
        <taxon>Burkholderiales</taxon>
        <taxon>Sphaerotilaceae</taxon>
        <taxon>Sphaerotilus</taxon>
    </lineage>
</organism>
<proteinExistence type="predicted"/>
<dbReference type="EMBL" id="JBEPLS010000002">
    <property type="protein sequence ID" value="MET3602907.1"/>
    <property type="molecule type" value="Genomic_DNA"/>
</dbReference>
<accession>A0A5C1Q526</accession>
<dbReference type="OrthoDB" id="9814432at2"/>
<dbReference type="Proteomes" id="UP001549111">
    <property type="component" value="Unassembled WGS sequence"/>
</dbReference>
<dbReference type="InterPro" id="IPR049708">
    <property type="entry name" value="PP0621-like"/>
</dbReference>
<sequence length="91" mass="9751">MLGKLLLIILAILGIVWLLRGARRTGGDADRTSRASGAADTPQDTGALQPMARCAHCGLHLPQAEALLHEGQAYCSRLHRLAGPRAPYGRR</sequence>
<name>A0A5C1Q526_9BURK</name>
<reference evidence="2 5" key="2">
    <citation type="submission" date="2024-06" db="EMBL/GenBank/DDBJ databases">
        <title>Genomic Encyclopedia of Type Strains, Phase IV (KMG-IV): sequencing the most valuable type-strain genomes for metagenomic binning, comparative biology and taxonomic classification.</title>
        <authorList>
            <person name="Goeker M."/>
        </authorList>
    </citation>
    <scope>NUCLEOTIDE SEQUENCE [LARGE SCALE GENOMIC DNA]</scope>
    <source>
        <strain evidence="2 5">D-501</strain>
    </source>
</reference>
<dbReference type="Proteomes" id="UP000323522">
    <property type="component" value="Chromosome"/>
</dbReference>
<dbReference type="RefSeq" id="WP_149504857.1">
    <property type="nucleotide sequence ID" value="NZ_CP035708.1"/>
</dbReference>
<dbReference type="AlphaFoldDB" id="A0A5C1Q526"/>
<dbReference type="EMBL" id="CP035708">
    <property type="protein sequence ID" value="QEN02230.1"/>
    <property type="molecule type" value="Genomic_DNA"/>
</dbReference>
<evidence type="ECO:0000313" key="4">
    <source>
        <dbReference type="Proteomes" id="UP000323522"/>
    </source>
</evidence>
<evidence type="ECO:0000313" key="2">
    <source>
        <dbReference type="EMBL" id="MET3602907.1"/>
    </source>
</evidence>
<keyword evidence="5" id="KW-1185">Reference proteome</keyword>
<dbReference type="NCBIfam" id="NF041023">
    <property type="entry name" value="PP0621_fam"/>
    <property type="match status" value="1"/>
</dbReference>
<evidence type="ECO:0000313" key="3">
    <source>
        <dbReference type="EMBL" id="QEN02230.1"/>
    </source>
</evidence>
<dbReference type="KEGG" id="snn:EWH46_16685"/>